<dbReference type="InterPro" id="IPR027417">
    <property type="entry name" value="P-loop_NTPase"/>
</dbReference>
<dbReference type="Pfam" id="PF13469">
    <property type="entry name" value="Sulfotransfer_3"/>
    <property type="match status" value="1"/>
</dbReference>
<sequence length="306" mass="35683">MQRKAVLITGAHRSGTTWVGKVCALSPGVGYMHEPFNVLYPNCSCGASFDRWFTYIHAGNEPLYVKHFDHLFQWRYSFFSRIVKARSWDHVLKVAKHSTSHAWYKMGQKRIIMKDPIALFSVEWLYRNFNTQPVIMIRHPAAFAYSLIRKNWHFPFQDLVHQTALMEDYLSSFADEISGAVDSPGTILDQACLIWKLFYHVVTIYRHRHPDWLCVRHEDISNDPDSYFRDIFSSLNLTWSAAVSRAISSSTSEQNVIMPSQARESLKRASKSNIKYWKKCFTQSEQKMIRQKTEAIATTYYGDADW</sequence>
<gene>
    <name evidence="1" type="ORF">ACFL27_00415</name>
</gene>
<protein>
    <submittedName>
        <fullName evidence="1">Sulfotransferase</fullName>
    </submittedName>
</protein>
<organism evidence="1 2">
    <name type="scientific">candidate division CSSED10-310 bacterium</name>
    <dbReference type="NCBI Taxonomy" id="2855610"/>
    <lineage>
        <taxon>Bacteria</taxon>
        <taxon>Bacteria division CSSED10-310</taxon>
    </lineage>
</organism>
<evidence type="ECO:0000313" key="1">
    <source>
        <dbReference type="EMBL" id="MFC1848645.1"/>
    </source>
</evidence>
<dbReference type="Gene3D" id="3.40.50.300">
    <property type="entry name" value="P-loop containing nucleotide triphosphate hydrolases"/>
    <property type="match status" value="1"/>
</dbReference>
<proteinExistence type="predicted"/>
<keyword evidence="2" id="KW-1185">Reference proteome</keyword>
<evidence type="ECO:0000313" key="2">
    <source>
        <dbReference type="Proteomes" id="UP001594351"/>
    </source>
</evidence>
<dbReference type="Proteomes" id="UP001594351">
    <property type="component" value="Unassembled WGS sequence"/>
</dbReference>
<reference evidence="1 2" key="1">
    <citation type="submission" date="2024-09" db="EMBL/GenBank/DDBJ databases">
        <title>Laminarin stimulates single cell rates of sulfate reduction while oxygen inhibits transcriptomic activity in coastal marine sediment.</title>
        <authorList>
            <person name="Lindsay M."/>
            <person name="Orcutt B."/>
            <person name="Emerson D."/>
            <person name="Stepanauskas R."/>
            <person name="D'Angelo T."/>
        </authorList>
    </citation>
    <scope>NUCLEOTIDE SEQUENCE [LARGE SCALE GENOMIC DNA]</scope>
    <source>
        <strain evidence="1">SAG AM-311-K15</strain>
    </source>
</reference>
<accession>A0ABV6YR14</accession>
<dbReference type="EMBL" id="JBHPBY010000003">
    <property type="protein sequence ID" value="MFC1848645.1"/>
    <property type="molecule type" value="Genomic_DNA"/>
</dbReference>
<name>A0ABV6YR14_UNCC1</name>
<comment type="caution">
    <text evidence="1">The sequence shown here is derived from an EMBL/GenBank/DDBJ whole genome shotgun (WGS) entry which is preliminary data.</text>
</comment>
<dbReference type="SUPFAM" id="SSF52540">
    <property type="entry name" value="P-loop containing nucleoside triphosphate hydrolases"/>
    <property type="match status" value="1"/>
</dbReference>